<evidence type="ECO:0000313" key="2">
    <source>
        <dbReference type="EMBL" id="JAP78113.1"/>
    </source>
</evidence>
<dbReference type="EMBL" id="GEDV01010444">
    <property type="protein sequence ID" value="JAP78113.1"/>
    <property type="molecule type" value="Transcribed_RNA"/>
</dbReference>
<feature type="transmembrane region" description="Helical" evidence="1">
    <location>
        <begin position="6"/>
        <end position="29"/>
    </location>
</feature>
<organism evidence="2">
    <name type="scientific">Rhipicephalus appendiculatus</name>
    <name type="common">Brown ear tick</name>
    <dbReference type="NCBI Taxonomy" id="34631"/>
    <lineage>
        <taxon>Eukaryota</taxon>
        <taxon>Metazoa</taxon>
        <taxon>Ecdysozoa</taxon>
        <taxon>Arthropoda</taxon>
        <taxon>Chelicerata</taxon>
        <taxon>Arachnida</taxon>
        <taxon>Acari</taxon>
        <taxon>Parasitiformes</taxon>
        <taxon>Ixodida</taxon>
        <taxon>Ixodoidea</taxon>
        <taxon>Ixodidae</taxon>
        <taxon>Rhipicephalinae</taxon>
        <taxon>Rhipicephalus</taxon>
        <taxon>Rhipicephalus</taxon>
    </lineage>
</organism>
<accession>A0A131YFG6</accession>
<keyword evidence="1" id="KW-0812">Transmembrane</keyword>
<reference evidence="2" key="1">
    <citation type="journal article" date="2016" name="Ticks Tick Borne Dis.">
        <title>De novo assembly and annotation of the salivary gland transcriptome of Rhipicephalus appendiculatus male and female ticks during blood feeding.</title>
        <authorList>
            <person name="de Castro M.H."/>
            <person name="de Klerk D."/>
            <person name="Pienaar R."/>
            <person name="Latif A.A."/>
            <person name="Rees D.J."/>
            <person name="Mans B.J."/>
        </authorList>
    </citation>
    <scope>NUCLEOTIDE SEQUENCE</scope>
    <source>
        <tissue evidence="2">Salivary glands</tissue>
    </source>
</reference>
<keyword evidence="1" id="KW-1133">Transmembrane helix</keyword>
<keyword evidence="1" id="KW-0472">Membrane</keyword>
<protein>
    <submittedName>
        <fullName evidence="2">Evasin</fullName>
    </submittedName>
</protein>
<evidence type="ECO:0000256" key="1">
    <source>
        <dbReference type="SAM" id="Phobius"/>
    </source>
</evidence>
<proteinExistence type="predicted"/>
<dbReference type="AlphaFoldDB" id="A0A131YFG6"/>
<sequence>MASLKTIHYILFLLIAFEATRTCMSVLALRVRRSASNNGSDDIKLVSCNRNCTKNDGDHCPDGCMCIRLGDAVEGECYKFTGVNDSTVL</sequence>
<name>A0A131YFG6_RHIAP</name>